<dbReference type="eggNOG" id="COG0515">
    <property type="taxonomic scope" value="Bacteria"/>
</dbReference>
<evidence type="ECO:0000256" key="5">
    <source>
        <dbReference type="ARBA" id="ARBA00022840"/>
    </source>
</evidence>
<feature type="region of interest" description="Disordered" evidence="7">
    <location>
        <begin position="602"/>
        <end position="629"/>
    </location>
</feature>
<dbReference type="STRING" id="1000565.METUNv1_02982"/>
<dbReference type="Pfam" id="PF26309">
    <property type="entry name" value="DUF8082"/>
    <property type="match status" value="2"/>
</dbReference>
<dbReference type="InterPro" id="IPR011009">
    <property type="entry name" value="Kinase-like_dom_sf"/>
</dbReference>
<dbReference type="PANTHER" id="PTHR43289">
    <property type="entry name" value="MITOGEN-ACTIVATED PROTEIN KINASE KINASE KINASE 20-RELATED"/>
    <property type="match status" value="1"/>
</dbReference>
<keyword evidence="3 6" id="KW-0547">Nucleotide-binding</keyword>
<keyword evidence="10" id="KW-1185">Reference proteome</keyword>
<organism evidence="9 10">
    <name type="scientific">Methyloversatilis universalis (strain ATCC BAA-1314 / DSM 25237 / JCM 13912 / CCUG 52030 / FAM5)</name>
    <dbReference type="NCBI Taxonomy" id="1000565"/>
    <lineage>
        <taxon>Bacteria</taxon>
        <taxon>Pseudomonadati</taxon>
        <taxon>Pseudomonadota</taxon>
        <taxon>Betaproteobacteria</taxon>
        <taxon>Nitrosomonadales</taxon>
        <taxon>Sterolibacteriaceae</taxon>
        <taxon>Methyloversatilis</taxon>
    </lineage>
</organism>
<sequence>MTEGQTEADDDDAFTEDSVISDVLAGSGFLPTATTSAGALPSGWALNEYRIESLLGGGGFGLTYLAHDTLLDCKVAVKEFLPTDLAVRGDGQRVLPRSGPAVEMFEQGLRRFLDESRALATFRHPNIVRVNRFFEANGSAYMVMDYVQGRTLNQWVRERETAMDRTTLLAIVKPLMEGLQAIHDGGFLHRDVKPANICIRDDGTPVLLDFGAARRYHDAEHTLTAIVTPGFAPFEQYHSHGNQGPWTDIYSLAAVMYWLVTGQRPVESAARVHSDPLLPASKAADSGTFGASLLRAIEWGLEPHEAKRPRSVADFRRVFMPAPAPAARGPLASDAPTRAPAVRATGASEERRTIVCSVLYAQIDRSVDLDTAQRLACKSELDDALARAARSVDADSRLIHDTTDGAALCLLGQPEDACVVAQKLRRLDLGEAGGGLRQGINLGPVRVIRAGSGALDVQGDGLDTARTLAGLARAGQVLVSRAYYETVSALGSGAPDGLHTTGQRADIASRSQEVFELDAASGITRRTDEAQPALAQDALTPVLEALLARHIGPMARVLVTRIAPLSSSPAQLVEQLATHIPGESQRAGFLIEAKRHVAGTTGVSSLARSGDAQSSARRSSPPTTSARSVMFGARPLDDALIADIELRLARLIGPMARILVGRALKRVSTEQALLDELARDIPDPVQRAAFLAGK</sequence>
<dbReference type="eggNOG" id="COG2114">
    <property type="taxonomic scope" value="Bacteria"/>
</dbReference>
<feature type="binding site" evidence="6">
    <location>
        <position position="78"/>
    </location>
    <ligand>
        <name>ATP</name>
        <dbReference type="ChEBI" id="CHEBI:30616"/>
    </ligand>
</feature>
<reference evidence="9 10" key="1">
    <citation type="journal article" date="2011" name="J. Bacteriol.">
        <title>Genome sequence of Methyloversatilis universalis FAM5T, a methylotrophic representative of the order Rhodocyclales.</title>
        <authorList>
            <person name="Kittichotirat W."/>
            <person name="Good N.M."/>
            <person name="Hall R."/>
            <person name="Bringel F."/>
            <person name="Lajus A."/>
            <person name="Medigue C."/>
            <person name="Smalley N.E."/>
            <person name="Beck D."/>
            <person name="Bumgarner R."/>
            <person name="Vuilleumier S."/>
            <person name="Kalyuzhnaya M.G."/>
        </authorList>
    </citation>
    <scope>NUCLEOTIDE SEQUENCE [LARGE SCALE GENOMIC DNA]</scope>
    <source>
        <strain evidence="10">ATCC BAA-1314 / JCM 13912 / FAM5</strain>
    </source>
</reference>
<proteinExistence type="predicted"/>
<dbReference type="AlphaFoldDB" id="F5RFA4"/>
<dbReference type="OrthoDB" id="9791419at2"/>
<dbReference type="Gene3D" id="1.10.510.10">
    <property type="entry name" value="Transferase(Phosphotransferase) domain 1"/>
    <property type="match status" value="1"/>
</dbReference>
<dbReference type="GO" id="GO:0004674">
    <property type="term" value="F:protein serine/threonine kinase activity"/>
    <property type="evidence" value="ECO:0007669"/>
    <property type="project" value="UniProtKB-KW"/>
</dbReference>
<dbReference type="GO" id="GO:0005524">
    <property type="term" value="F:ATP binding"/>
    <property type="evidence" value="ECO:0007669"/>
    <property type="project" value="UniProtKB-UniRule"/>
</dbReference>
<evidence type="ECO:0000256" key="7">
    <source>
        <dbReference type="SAM" id="MobiDB-lite"/>
    </source>
</evidence>
<comment type="caution">
    <text evidence="9">The sequence shown here is derived from an EMBL/GenBank/DDBJ whole genome shotgun (WGS) entry which is preliminary data.</text>
</comment>
<evidence type="ECO:0000256" key="4">
    <source>
        <dbReference type="ARBA" id="ARBA00022777"/>
    </source>
</evidence>
<dbReference type="InterPro" id="IPR017441">
    <property type="entry name" value="Protein_kinase_ATP_BS"/>
</dbReference>
<dbReference type="InterPro" id="IPR058395">
    <property type="entry name" value="DUF8082"/>
</dbReference>
<evidence type="ECO:0000313" key="9">
    <source>
        <dbReference type="EMBL" id="EGK70760.1"/>
    </source>
</evidence>
<dbReference type="SMART" id="SM00220">
    <property type="entry name" value="S_TKc"/>
    <property type="match status" value="1"/>
</dbReference>
<dbReference type="PROSITE" id="PS50011">
    <property type="entry name" value="PROTEIN_KINASE_DOM"/>
    <property type="match status" value="1"/>
</dbReference>
<dbReference type="RefSeq" id="WP_008063084.1">
    <property type="nucleotide sequence ID" value="NZ_AFHG01000053.1"/>
</dbReference>
<dbReference type="PANTHER" id="PTHR43289:SF34">
    <property type="entry name" value="SERINE_THREONINE-PROTEIN KINASE YBDM-RELATED"/>
    <property type="match status" value="1"/>
</dbReference>
<dbReference type="GO" id="GO:0016020">
    <property type="term" value="C:membrane"/>
    <property type="evidence" value="ECO:0007669"/>
    <property type="project" value="UniProtKB-SubCell"/>
</dbReference>
<evidence type="ECO:0000256" key="3">
    <source>
        <dbReference type="ARBA" id="ARBA00022741"/>
    </source>
</evidence>
<name>F5RFA4_METUF</name>
<evidence type="ECO:0000256" key="6">
    <source>
        <dbReference type="PROSITE-ProRule" id="PRU10141"/>
    </source>
</evidence>
<feature type="compositionally biased region" description="Polar residues" evidence="7">
    <location>
        <begin position="602"/>
        <end position="613"/>
    </location>
</feature>
<evidence type="ECO:0000259" key="8">
    <source>
        <dbReference type="PROSITE" id="PS50011"/>
    </source>
</evidence>
<evidence type="ECO:0000313" key="10">
    <source>
        <dbReference type="Proteomes" id="UP000005019"/>
    </source>
</evidence>
<dbReference type="Proteomes" id="UP000005019">
    <property type="component" value="Unassembled WGS sequence"/>
</dbReference>
<keyword evidence="4 9" id="KW-0418">Kinase</keyword>
<dbReference type="PROSITE" id="PS00108">
    <property type="entry name" value="PROTEIN_KINASE_ST"/>
    <property type="match status" value="1"/>
</dbReference>
<dbReference type="InterPro" id="IPR008271">
    <property type="entry name" value="Ser/Thr_kinase_AS"/>
</dbReference>
<dbReference type="SUPFAM" id="SSF56112">
    <property type="entry name" value="Protein kinase-like (PK-like)"/>
    <property type="match status" value="1"/>
</dbReference>
<keyword evidence="9" id="KW-0723">Serine/threonine-protein kinase</keyword>
<evidence type="ECO:0000256" key="2">
    <source>
        <dbReference type="ARBA" id="ARBA00022679"/>
    </source>
</evidence>
<dbReference type="InterPro" id="IPR000719">
    <property type="entry name" value="Prot_kinase_dom"/>
</dbReference>
<protein>
    <submittedName>
        <fullName evidence="9">Serine/threonine protein kinase</fullName>
    </submittedName>
</protein>
<dbReference type="Gene3D" id="3.30.200.20">
    <property type="entry name" value="Phosphorylase Kinase, domain 1"/>
    <property type="match status" value="1"/>
</dbReference>
<dbReference type="Gene3D" id="3.30.70.1230">
    <property type="entry name" value="Nucleotide cyclase"/>
    <property type="match status" value="1"/>
</dbReference>
<dbReference type="EMBL" id="AFHG01000053">
    <property type="protein sequence ID" value="EGK70760.1"/>
    <property type="molecule type" value="Genomic_DNA"/>
</dbReference>
<dbReference type="SUPFAM" id="SSF55073">
    <property type="entry name" value="Nucleotide cyclase"/>
    <property type="match status" value="1"/>
</dbReference>
<keyword evidence="2" id="KW-0808">Transferase</keyword>
<dbReference type="PROSITE" id="PS00107">
    <property type="entry name" value="PROTEIN_KINASE_ATP"/>
    <property type="match status" value="1"/>
</dbReference>
<dbReference type="InterPro" id="IPR029787">
    <property type="entry name" value="Nucleotide_cyclase"/>
</dbReference>
<gene>
    <name evidence="9" type="ORF">METUNv1_02982</name>
</gene>
<evidence type="ECO:0000256" key="1">
    <source>
        <dbReference type="ARBA" id="ARBA00004167"/>
    </source>
</evidence>
<keyword evidence="5 6" id="KW-0067">ATP-binding</keyword>
<accession>F5RFA4</accession>
<comment type="subcellular location">
    <subcellularLocation>
        <location evidence="1">Membrane</location>
        <topology evidence="1">Single-pass membrane protein</topology>
    </subcellularLocation>
</comment>
<feature type="compositionally biased region" description="Low complexity" evidence="7">
    <location>
        <begin position="614"/>
        <end position="628"/>
    </location>
</feature>
<feature type="domain" description="Protein kinase" evidence="8">
    <location>
        <begin position="49"/>
        <end position="320"/>
    </location>
</feature>
<dbReference type="Pfam" id="PF00069">
    <property type="entry name" value="Pkinase"/>
    <property type="match status" value="1"/>
</dbReference>
<dbReference type="CDD" id="cd14014">
    <property type="entry name" value="STKc_PknB_like"/>
    <property type="match status" value="1"/>
</dbReference>